<dbReference type="AlphaFoldDB" id="A0AAV6LW92"/>
<gene>
    <name evidence="3" type="primary">5MAT</name>
    <name evidence="3" type="ORF">SDJN03_30090</name>
</gene>
<evidence type="ECO:0000256" key="2">
    <source>
        <dbReference type="ARBA" id="ARBA00023315"/>
    </source>
</evidence>
<dbReference type="EMBL" id="JAGKQH010000020">
    <property type="protein sequence ID" value="KAG6571175.1"/>
    <property type="molecule type" value="Genomic_DNA"/>
</dbReference>
<sequence length="469" mass="51960">MQQEHMELPKKPWLEILEQCKIGPSPSPPTPFSLPLTYFDLSFFLSPPTQRILFYSLPPHELLHFDSILQTLKHSLSHALSHFLPLAGNLLWPPQSPEPFICYNPGDSLSLTIAKTHADFHHLSSNHARKAKESHFLVPDLPTSDTIAPVMSLQITLFPKCGFSIGIITNHVVSDAKTSTMFLKSWASICSTLNNTNNKNPPTLPSQLTPCFDRTPATDPNGLHTLYVKSFAIFVPNPKLLGLTPKEVISDDVVYATFELTCIDIEKLRRRVVATSSSTPRRLSSFMLAFSLVSTCIVKAQRIEPESKIGLIFLVDWRARMDVLGGLNYFGNGVNGYGLFVEARELEGENGMAMISNKISDALAEIEKNVKENKGVEMLDEISERWKKAMPIDKFVLVAGSPRLGVYDIDFGWGRSKKVELASISPNGVFSMAESRNGDGGVELGIALPSEAMDKFCSLFSETVKGYVD</sequence>
<evidence type="ECO:0000313" key="4">
    <source>
        <dbReference type="Proteomes" id="UP000685013"/>
    </source>
</evidence>
<dbReference type="Pfam" id="PF02458">
    <property type="entry name" value="Transferase"/>
    <property type="match status" value="1"/>
</dbReference>
<name>A0AAV6LW92_9ROSI</name>
<feature type="non-terminal residue" evidence="3">
    <location>
        <position position="1"/>
    </location>
</feature>
<evidence type="ECO:0000313" key="3">
    <source>
        <dbReference type="EMBL" id="KAG6571175.1"/>
    </source>
</evidence>
<dbReference type="PANTHER" id="PTHR31625">
    <property type="match status" value="1"/>
</dbReference>
<comment type="caution">
    <text evidence="3">The sequence shown here is derived from an EMBL/GenBank/DDBJ whole genome shotgun (WGS) entry which is preliminary data.</text>
</comment>
<keyword evidence="1" id="KW-0808">Transferase</keyword>
<proteinExistence type="predicted"/>
<reference evidence="3 4" key="1">
    <citation type="journal article" date="2021" name="Hortic Res">
        <title>The domestication of Cucurbita argyrosperma as revealed by the genome of its wild relative.</title>
        <authorList>
            <person name="Barrera-Redondo J."/>
            <person name="Sanchez-de la Vega G."/>
            <person name="Aguirre-Liguori J.A."/>
            <person name="Castellanos-Morales G."/>
            <person name="Gutierrez-Guerrero Y.T."/>
            <person name="Aguirre-Dugua X."/>
            <person name="Aguirre-Planter E."/>
            <person name="Tenaillon M.I."/>
            <person name="Lira-Saade R."/>
            <person name="Eguiarte L.E."/>
        </authorList>
    </citation>
    <scope>NUCLEOTIDE SEQUENCE [LARGE SCALE GENOMIC DNA]</scope>
    <source>
        <strain evidence="3">JBR-2021</strain>
    </source>
</reference>
<dbReference type="GO" id="GO:0016747">
    <property type="term" value="F:acyltransferase activity, transferring groups other than amino-acyl groups"/>
    <property type="evidence" value="ECO:0007669"/>
    <property type="project" value="UniProtKB-ARBA"/>
</dbReference>
<organism evidence="3 4">
    <name type="scientific">Cucurbita argyrosperma subsp. sororia</name>
    <dbReference type="NCBI Taxonomy" id="37648"/>
    <lineage>
        <taxon>Eukaryota</taxon>
        <taxon>Viridiplantae</taxon>
        <taxon>Streptophyta</taxon>
        <taxon>Embryophyta</taxon>
        <taxon>Tracheophyta</taxon>
        <taxon>Spermatophyta</taxon>
        <taxon>Magnoliopsida</taxon>
        <taxon>eudicotyledons</taxon>
        <taxon>Gunneridae</taxon>
        <taxon>Pentapetalae</taxon>
        <taxon>rosids</taxon>
        <taxon>fabids</taxon>
        <taxon>Cucurbitales</taxon>
        <taxon>Cucurbitaceae</taxon>
        <taxon>Cucurbiteae</taxon>
        <taxon>Cucurbita</taxon>
    </lineage>
</organism>
<keyword evidence="2" id="KW-0012">Acyltransferase</keyword>
<evidence type="ECO:0000256" key="1">
    <source>
        <dbReference type="ARBA" id="ARBA00022679"/>
    </source>
</evidence>
<keyword evidence="4" id="KW-1185">Reference proteome</keyword>
<dbReference type="InterPro" id="IPR051504">
    <property type="entry name" value="Plant_metabolite_acyltrans"/>
</dbReference>
<protein>
    <submittedName>
        <fullName evidence="3">Malonyl-CoA:anthocyanidin 5-O-glucoside-6''-O-malonyltransferase</fullName>
    </submittedName>
</protein>
<dbReference type="Proteomes" id="UP000685013">
    <property type="component" value="Chromosome 20"/>
</dbReference>
<accession>A0AAV6LW92</accession>